<dbReference type="InterPro" id="IPR042655">
    <property type="entry name" value="LRC72"/>
</dbReference>
<dbReference type="GeneID" id="136804968"/>
<dbReference type="Gene3D" id="3.80.10.10">
    <property type="entry name" value="Ribonuclease Inhibitor"/>
    <property type="match status" value="1"/>
</dbReference>
<name>A0A7M5V9T3_9CNID</name>
<dbReference type="EnsemblMetazoa" id="CLYHEMT008570.1">
    <property type="protein sequence ID" value="CLYHEMP008570.1"/>
    <property type="gene ID" value="CLYHEMG008570"/>
</dbReference>
<dbReference type="PROSITE" id="PS51450">
    <property type="entry name" value="LRR"/>
    <property type="match status" value="1"/>
</dbReference>
<evidence type="ECO:0000313" key="3">
    <source>
        <dbReference type="Proteomes" id="UP000594262"/>
    </source>
</evidence>
<dbReference type="SUPFAM" id="SSF52058">
    <property type="entry name" value="L domain-like"/>
    <property type="match status" value="1"/>
</dbReference>
<organism evidence="2 3">
    <name type="scientific">Clytia hemisphaerica</name>
    <dbReference type="NCBI Taxonomy" id="252671"/>
    <lineage>
        <taxon>Eukaryota</taxon>
        <taxon>Metazoa</taxon>
        <taxon>Cnidaria</taxon>
        <taxon>Hydrozoa</taxon>
        <taxon>Hydroidolina</taxon>
        <taxon>Leptothecata</taxon>
        <taxon>Obeliida</taxon>
        <taxon>Clytiidae</taxon>
        <taxon>Clytia</taxon>
    </lineage>
</organism>
<dbReference type="PANTHER" id="PTHR46759:SF1">
    <property type="entry name" value="LEUCINE-RICH REPEAT-CONTAINING PROTEIN 72"/>
    <property type="match status" value="1"/>
</dbReference>
<sequence>MTLCWDKIKNEEKKIVTDKDVDEIFLTERGLDSLQDFSSYKYLKRLYLNKNKIFHLSDGLKSNYALNELYLQNNKLIDITGCLNHLTCLETLLLHANQLTNLSDVIHEFRNMKNLKILNLFNNPLAQEYDYRSFVIQNITSLKLFDRKDVEKERDKISKQDSLDKKQNIAFGTRVPKPKKITGNELPQDRTIKEFSEYDYELAKLESTTTKEQYRSTLTREEILNYETNRRLHNCATMQYRTLNWEQVMKSRDKTFESTSSSSGEQDNNPEVIVCNISK</sequence>
<dbReference type="AlphaFoldDB" id="A0A7M5V9T3"/>
<dbReference type="InterPro" id="IPR032675">
    <property type="entry name" value="LRR_dom_sf"/>
</dbReference>
<dbReference type="InterPro" id="IPR001611">
    <property type="entry name" value="Leu-rich_rpt"/>
</dbReference>
<dbReference type="Pfam" id="PF14580">
    <property type="entry name" value="LRR_9"/>
    <property type="match status" value="1"/>
</dbReference>
<feature type="compositionally biased region" description="Polar residues" evidence="1">
    <location>
        <begin position="257"/>
        <end position="269"/>
    </location>
</feature>
<dbReference type="OrthoDB" id="10251250at2759"/>
<protein>
    <submittedName>
        <fullName evidence="2">Uncharacterized protein</fullName>
    </submittedName>
</protein>
<keyword evidence="3" id="KW-1185">Reference proteome</keyword>
<evidence type="ECO:0000256" key="1">
    <source>
        <dbReference type="SAM" id="MobiDB-lite"/>
    </source>
</evidence>
<proteinExistence type="predicted"/>
<dbReference type="PANTHER" id="PTHR46759">
    <property type="entry name" value="LEUCINE-RICH REPEAT-CONTAINING PROTEIN 72"/>
    <property type="match status" value="1"/>
</dbReference>
<dbReference type="Proteomes" id="UP000594262">
    <property type="component" value="Unplaced"/>
</dbReference>
<accession>A0A7M5V9T3</accession>
<evidence type="ECO:0000313" key="2">
    <source>
        <dbReference type="EnsemblMetazoa" id="CLYHEMP008570.1"/>
    </source>
</evidence>
<feature type="region of interest" description="Disordered" evidence="1">
    <location>
        <begin position="254"/>
        <end position="279"/>
    </location>
</feature>
<reference evidence="2" key="1">
    <citation type="submission" date="2021-01" db="UniProtKB">
        <authorList>
            <consortium name="EnsemblMetazoa"/>
        </authorList>
    </citation>
    <scope>IDENTIFICATION</scope>
</reference>
<dbReference type="RefSeq" id="XP_066917600.1">
    <property type="nucleotide sequence ID" value="XM_067061499.1"/>
</dbReference>